<comment type="caution">
    <text evidence="1">The sequence shown here is derived from an EMBL/GenBank/DDBJ whole genome shotgun (WGS) entry which is preliminary data.</text>
</comment>
<protein>
    <submittedName>
        <fullName evidence="1">Uncharacterized protein</fullName>
    </submittedName>
</protein>
<dbReference type="EMBL" id="CAKOFQ010007828">
    <property type="protein sequence ID" value="CAH2008707.1"/>
    <property type="molecule type" value="Genomic_DNA"/>
</dbReference>
<keyword evidence="2" id="KW-1185">Reference proteome</keyword>
<gene>
    <name evidence="1" type="ORF">ACAOBT_LOCUS30408</name>
</gene>
<dbReference type="Proteomes" id="UP001152888">
    <property type="component" value="Unassembled WGS sequence"/>
</dbReference>
<name>A0A9P0M4J7_ACAOB</name>
<dbReference type="AlphaFoldDB" id="A0A9P0M4J7"/>
<accession>A0A9P0M4J7</accession>
<organism evidence="1 2">
    <name type="scientific">Acanthoscelides obtectus</name>
    <name type="common">Bean weevil</name>
    <name type="synonym">Bruchus obtectus</name>
    <dbReference type="NCBI Taxonomy" id="200917"/>
    <lineage>
        <taxon>Eukaryota</taxon>
        <taxon>Metazoa</taxon>
        <taxon>Ecdysozoa</taxon>
        <taxon>Arthropoda</taxon>
        <taxon>Hexapoda</taxon>
        <taxon>Insecta</taxon>
        <taxon>Pterygota</taxon>
        <taxon>Neoptera</taxon>
        <taxon>Endopterygota</taxon>
        <taxon>Coleoptera</taxon>
        <taxon>Polyphaga</taxon>
        <taxon>Cucujiformia</taxon>
        <taxon>Chrysomeloidea</taxon>
        <taxon>Chrysomelidae</taxon>
        <taxon>Bruchinae</taxon>
        <taxon>Bruchini</taxon>
        <taxon>Acanthoscelides</taxon>
    </lineage>
</organism>
<proteinExistence type="predicted"/>
<evidence type="ECO:0000313" key="2">
    <source>
        <dbReference type="Proteomes" id="UP001152888"/>
    </source>
</evidence>
<sequence length="231" mass="27185">MKVNTILSRNVIIALIQRRRKIKKRFREYWVHPILSDRLVAGKFYTMHSKLLDYPRKFFAFYRMRITSFNELVKLIGPAIAKEDTNLRLSIPVEERLSVTIRYLATGASFNTLYVSFDYLMGASTIRDITKTTCEQIWNVLQPLYMPIKQEGDWIKIADEFYSRTNFPNIDGKHIWMIQPEHSETLYSCPMDNLTINENNRGRNNMNNVRQYMSSYFISPGGAIPCQYNKV</sequence>
<evidence type="ECO:0000313" key="1">
    <source>
        <dbReference type="EMBL" id="CAH2008707.1"/>
    </source>
</evidence>
<reference evidence="1" key="1">
    <citation type="submission" date="2022-03" db="EMBL/GenBank/DDBJ databases">
        <authorList>
            <person name="Sayadi A."/>
        </authorList>
    </citation>
    <scope>NUCLEOTIDE SEQUENCE</scope>
</reference>
<dbReference type="OrthoDB" id="8189118at2759"/>